<evidence type="ECO:0000313" key="2">
    <source>
        <dbReference type="EMBL" id="CAF3490662.1"/>
    </source>
</evidence>
<evidence type="ECO:0000259" key="1">
    <source>
        <dbReference type="Pfam" id="PF12146"/>
    </source>
</evidence>
<accession>A0A818GF05</accession>
<organism evidence="2 3">
    <name type="scientific">Rotaria socialis</name>
    <dbReference type="NCBI Taxonomy" id="392032"/>
    <lineage>
        <taxon>Eukaryota</taxon>
        <taxon>Metazoa</taxon>
        <taxon>Spiralia</taxon>
        <taxon>Gnathifera</taxon>
        <taxon>Rotifera</taxon>
        <taxon>Eurotatoria</taxon>
        <taxon>Bdelloidea</taxon>
        <taxon>Philodinida</taxon>
        <taxon>Philodinidae</taxon>
        <taxon>Rotaria</taxon>
    </lineage>
</organism>
<reference evidence="2" key="1">
    <citation type="submission" date="2021-02" db="EMBL/GenBank/DDBJ databases">
        <authorList>
            <person name="Nowell W R."/>
        </authorList>
    </citation>
    <scope>NUCLEOTIDE SEQUENCE</scope>
</reference>
<sequence>MILLPILRVPLKLLRLKLCYANIFFRDINLRGIVVESITSVSKTVVVCVAGFEGLSSTAPTFLNLTEELLLSAAIPIAEVFRYDSTGIGLSDGKYYKITIATLVDDLTHAIDYLLNSYKKIIFVGHSLGSCIISQFLNSTGNYFHIEKIILLAPALDQHDLHRYCKPIDVCKSYRARLCSQEDFSFKLNDYENHILHMHGNQDFVVPIESIKRPLKHRLIVNTNDHDLEEPDILQEWTIKAVEFICRNE</sequence>
<protein>
    <recommendedName>
        <fullName evidence="1">Serine aminopeptidase S33 domain-containing protein</fullName>
    </recommendedName>
</protein>
<dbReference type="InterPro" id="IPR029058">
    <property type="entry name" value="AB_hydrolase_fold"/>
</dbReference>
<proteinExistence type="predicted"/>
<dbReference type="EMBL" id="CAJNYT010002745">
    <property type="protein sequence ID" value="CAF3490662.1"/>
    <property type="molecule type" value="Genomic_DNA"/>
</dbReference>
<feature type="domain" description="Serine aminopeptidase S33" evidence="1">
    <location>
        <begin position="78"/>
        <end position="160"/>
    </location>
</feature>
<dbReference type="SUPFAM" id="SSF53474">
    <property type="entry name" value="alpha/beta-Hydrolases"/>
    <property type="match status" value="1"/>
</dbReference>
<gene>
    <name evidence="2" type="ORF">GRG538_LOCUS16969</name>
</gene>
<comment type="caution">
    <text evidence="2">The sequence shown here is derived from an EMBL/GenBank/DDBJ whole genome shotgun (WGS) entry which is preliminary data.</text>
</comment>
<dbReference type="InterPro" id="IPR022742">
    <property type="entry name" value="Hydrolase_4"/>
</dbReference>
<evidence type="ECO:0000313" key="3">
    <source>
        <dbReference type="Proteomes" id="UP000663872"/>
    </source>
</evidence>
<dbReference type="Gene3D" id="3.40.50.1820">
    <property type="entry name" value="alpha/beta hydrolase"/>
    <property type="match status" value="1"/>
</dbReference>
<name>A0A818GF05_9BILA</name>
<dbReference type="Pfam" id="PF12146">
    <property type="entry name" value="Hydrolase_4"/>
    <property type="match status" value="1"/>
</dbReference>
<dbReference type="AlphaFoldDB" id="A0A818GF05"/>
<dbReference type="Proteomes" id="UP000663872">
    <property type="component" value="Unassembled WGS sequence"/>
</dbReference>